<evidence type="ECO:0000313" key="2">
    <source>
        <dbReference type="Proteomes" id="UP000315423"/>
    </source>
</evidence>
<dbReference type="Proteomes" id="UP000315423">
    <property type="component" value="Unassembled WGS sequence"/>
</dbReference>
<sequence>MDQNTNTSIITFSRNIFIPVTNICRNNCAYCGFKRSTDDKQAYIMKPDEVENILHQGKDYGCTEALFTFGERPQEDPEYLKRLRVIGYGHTLDYLMDLCHMAIKKGLLPHCNPGVMTYEELAYLKPVNASMGLMLETTATIDAHANSPGKVPKIRIETIENAGKLHIPFTTGLLVGIGESRDDRIESLQIIAKLHQRYGHIQEAIIQNFTPKPGTKMAKHPPSPIEEMIITVEQAREILPDDVAVQVPPNLVSPEILITHGATDMGGISPLTIDYINPEHEWPSVEQLRKKIGNNAVLRERLPIYPQFIKKGYFSEEIKELIYKLADGDGYRA</sequence>
<comment type="caution">
    <text evidence="1">The sequence shown here is derived from an EMBL/GenBank/DDBJ whole genome shotgun (WGS) entry which is preliminary data.</text>
</comment>
<reference evidence="1" key="1">
    <citation type="submission" date="2018-09" db="EMBL/GenBank/DDBJ databases">
        <title>A genomic encyclopedia of anaerobic methanotrophic archaea.</title>
        <authorList>
            <person name="Skennerton C.T."/>
            <person name="Chadwick G.L."/>
            <person name="Laso-Perez R."/>
            <person name="Leu A.O."/>
            <person name="Speth D.R."/>
            <person name="Yu H."/>
            <person name="Morgan-Lang C."/>
            <person name="Hatzenpichler R."/>
            <person name="Goudeau D."/>
            <person name="Malmstrom R."/>
            <person name="Woyke T."/>
            <person name="Hallam S."/>
            <person name="Tyson G.W."/>
            <person name="Wegener G."/>
            <person name="Boetius A."/>
            <person name="Orphan V.J."/>
        </authorList>
    </citation>
    <scope>NUCLEOTIDE SEQUENCE</scope>
    <source>
        <strain evidence="1">CONS3730D10UFb2</strain>
    </source>
</reference>
<dbReference type="EMBL" id="QYBA01000107">
    <property type="protein sequence ID" value="TKY91912.1"/>
    <property type="molecule type" value="Genomic_DNA"/>
</dbReference>
<protein>
    <submittedName>
        <fullName evidence="1">7,8-didemethyl-8-hydroxy-5-deazariboflavin synthase subunit CofG</fullName>
    </submittedName>
</protein>
<organism evidence="1 2">
    <name type="scientific">Candidatus Methanomarinus sp</name>
    <dbReference type="NCBI Taxonomy" id="3386244"/>
    <lineage>
        <taxon>Archaea</taxon>
        <taxon>Methanobacteriati</taxon>
        <taxon>Methanobacteriota</taxon>
        <taxon>Stenosarchaea group</taxon>
        <taxon>Methanomicrobia</taxon>
        <taxon>Methanosarcinales</taxon>
        <taxon>ANME-2 cluster</taxon>
        <taxon>Candidatus Methanocomedenaceae</taxon>
        <taxon>Candidatus Methanomarinus</taxon>
    </lineage>
</organism>
<evidence type="ECO:0000313" key="1">
    <source>
        <dbReference type="EMBL" id="TKY91912.1"/>
    </source>
</evidence>
<proteinExistence type="predicted"/>
<name>A0AC61SBG6_9EURY</name>
<accession>A0AC61SBG6</accession>
<gene>
    <name evidence="1" type="primary">cofG</name>
    <name evidence="1" type="ORF">C5S46_03385</name>
</gene>